<dbReference type="InterPro" id="IPR023395">
    <property type="entry name" value="MCP_dom_sf"/>
</dbReference>
<keyword evidence="8" id="KW-0496">Mitochondrion</keyword>
<evidence type="ECO:0000313" key="12">
    <source>
        <dbReference type="EMBL" id="KAF5854195.1"/>
    </source>
</evidence>
<keyword evidence="5" id="KW-0677">Repeat</keyword>
<dbReference type="Pfam" id="PF00153">
    <property type="entry name" value="Mito_carr"/>
    <property type="match status" value="2"/>
</dbReference>
<evidence type="ECO:0000256" key="3">
    <source>
        <dbReference type="ARBA" id="ARBA00022448"/>
    </source>
</evidence>
<comment type="caution">
    <text evidence="12">The sequence shown here is derived from an EMBL/GenBank/DDBJ whole genome shotgun (WGS) entry which is preliminary data.</text>
</comment>
<dbReference type="EMBL" id="WNKQ01000001">
    <property type="protein sequence ID" value="KAF5854195.1"/>
    <property type="molecule type" value="Genomic_DNA"/>
</dbReference>
<name>A0A8H5ZTU8_COCSA</name>
<feature type="repeat" description="Solcar" evidence="10">
    <location>
        <begin position="106"/>
        <end position="196"/>
    </location>
</feature>
<dbReference type="PANTHER" id="PTHR45788:SF4">
    <property type="entry name" value="TRICARBOXYLATE TRANSPORT PROTEIN, MITOCHONDRIAL"/>
    <property type="match status" value="1"/>
</dbReference>
<comment type="subcellular location">
    <subcellularLocation>
        <location evidence="1">Mitochondrion membrane</location>
        <topology evidence="1">Multi-pass membrane protein</topology>
    </subcellularLocation>
</comment>
<gene>
    <name evidence="12" type="ORF">GGP41_006977</name>
</gene>
<evidence type="ECO:0000256" key="2">
    <source>
        <dbReference type="ARBA" id="ARBA00006375"/>
    </source>
</evidence>
<dbReference type="GO" id="GO:0031966">
    <property type="term" value="C:mitochondrial membrane"/>
    <property type="evidence" value="ECO:0007669"/>
    <property type="project" value="UniProtKB-SubCell"/>
</dbReference>
<proteinExistence type="inferred from homology"/>
<dbReference type="PANTHER" id="PTHR45788">
    <property type="entry name" value="SUCCINATE/FUMARATE MITOCHONDRIAL TRANSPORTER-RELATED"/>
    <property type="match status" value="1"/>
</dbReference>
<keyword evidence="4 10" id="KW-0812">Transmembrane</keyword>
<keyword evidence="7" id="KW-1133">Transmembrane helix</keyword>
<reference evidence="12" key="1">
    <citation type="submission" date="2019-11" db="EMBL/GenBank/DDBJ databases">
        <title>Bipolaris sorokiniana Genome sequencing.</title>
        <authorList>
            <person name="Wang H."/>
        </authorList>
    </citation>
    <scope>NUCLEOTIDE SEQUENCE</scope>
</reference>
<evidence type="ECO:0000256" key="8">
    <source>
        <dbReference type="ARBA" id="ARBA00023128"/>
    </source>
</evidence>
<evidence type="ECO:0000256" key="5">
    <source>
        <dbReference type="ARBA" id="ARBA00022737"/>
    </source>
</evidence>
<evidence type="ECO:0000256" key="7">
    <source>
        <dbReference type="ARBA" id="ARBA00022989"/>
    </source>
</evidence>
<keyword evidence="9 10" id="KW-0472">Membrane</keyword>
<dbReference type="Gene3D" id="1.50.40.10">
    <property type="entry name" value="Mitochondrial carrier domain"/>
    <property type="match status" value="1"/>
</dbReference>
<feature type="repeat" description="Solcar" evidence="10">
    <location>
        <begin position="6"/>
        <end position="94"/>
    </location>
</feature>
<protein>
    <recommendedName>
        <fullName evidence="14">Tricarboxylate transport protein</fullName>
    </recommendedName>
</protein>
<keyword evidence="3 11" id="KW-0813">Transport</keyword>
<accession>A0A8H5ZTU8</accession>
<comment type="similarity">
    <text evidence="2 11">Belongs to the mitochondrial carrier (TC 2.A.29) family.</text>
</comment>
<dbReference type="GO" id="GO:0006843">
    <property type="term" value="P:mitochondrial citrate transmembrane transport"/>
    <property type="evidence" value="ECO:0007669"/>
    <property type="project" value="TreeGrafter"/>
</dbReference>
<evidence type="ECO:0000256" key="4">
    <source>
        <dbReference type="ARBA" id="ARBA00022692"/>
    </source>
</evidence>
<dbReference type="GO" id="GO:0071913">
    <property type="term" value="F:citrate secondary active transmembrane transporter activity"/>
    <property type="evidence" value="ECO:0007669"/>
    <property type="project" value="TreeGrafter"/>
</dbReference>
<dbReference type="AlphaFoldDB" id="A0A8H5ZTU8"/>
<dbReference type="PROSITE" id="PS50920">
    <property type="entry name" value="SOLCAR"/>
    <property type="match status" value="2"/>
</dbReference>
<evidence type="ECO:0000256" key="11">
    <source>
        <dbReference type="RuleBase" id="RU000488"/>
    </source>
</evidence>
<dbReference type="InterPro" id="IPR049563">
    <property type="entry name" value="TXTP-like"/>
</dbReference>
<dbReference type="InterPro" id="IPR018108">
    <property type="entry name" value="MCP_transmembrane"/>
</dbReference>
<evidence type="ECO:0000256" key="10">
    <source>
        <dbReference type="PROSITE-ProRule" id="PRU00282"/>
    </source>
</evidence>
<dbReference type="Proteomes" id="UP000624244">
    <property type="component" value="Unassembled WGS sequence"/>
</dbReference>
<keyword evidence="6" id="KW-0999">Mitochondrion inner membrane</keyword>
<evidence type="ECO:0000256" key="9">
    <source>
        <dbReference type="ARBA" id="ARBA00023136"/>
    </source>
</evidence>
<evidence type="ECO:0000313" key="13">
    <source>
        <dbReference type="Proteomes" id="UP000624244"/>
    </source>
</evidence>
<evidence type="ECO:0008006" key="14">
    <source>
        <dbReference type="Google" id="ProtNLM"/>
    </source>
</evidence>
<sequence length="219" mass="22947">MNNAHHSVGINTIAGGLAGATETFVTYPAEFGKTRRQLGPSSSGRKSASSSSILKSTLQDSGIRGVYAGCPTLAISNALKGGVRFFSFETAKRNLTPYFFSPTMSRGSALDLTSGLCAGATESLLIVTLGEALKTRVIHYAAPGARLGRLSVPQLVAHTVRQAGVLSLCRDLTPVLCKQGTNSAVRFTTSGALKDELREVWPEKMGGTTAKMIAVLTVA</sequence>
<dbReference type="SUPFAM" id="SSF103506">
    <property type="entry name" value="Mitochondrial carrier"/>
    <property type="match status" value="1"/>
</dbReference>
<organism evidence="12 13">
    <name type="scientific">Cochliobolus sativus</name>
    <name type="common">Common root rot and spot blotch fungus</name>
    <name type="synonym">Bipolaris sorokiniana</name>
    <dbReference type="NCBI Taxonomy" id="45130"/>
    <lineage>
        <taxon>Eukaryota</taxon>
        <taxon>Fungi</taxon>
        <taxon>Dikarya</taxon>
        <taxon>Ascomycota</taxon>
        <taxon>Pezizomycotina</taxon>
        <taxon>Dothideomycetes</taxon>
        <taxon>Pleosporomycetidae</taxon>
        <taxon>Pleosporales</taxon>
        <taxon>Pleosporineae</taxon>
        <taxon>Pleosporaceae</taxon>
        <taxon>Bipolaris</taxon>
    </lineage>
</organism>
<evidence type="ECO:0000256" key="6">
    <source>
        <dbReference type="ARBA" id="ARBA00022792"/>
    </source>
</evidence>
<evidence type="ECO:0000256" key="1">
    <source>
        <dbReference type="ARBA" id="ARBA00004225"/>
    </source>
</evidence>